<dbReference type="InterPro" id="IPR036936">
    <property type="entry name" value="CRIB_dom_sf"/>
</dbReference>
<dbReference type="Pfam" id="PF00786">
    <property type="entry name" value="PBD"/>
    <property type="match status" value="1"/>
</dbReference>
<sequence length="410" mass="44728">MSAVKDRSKVRLRSFLGRIFSSGSSNALNDSTDAANENSKINEISGPFNTVHRIHVGYDGQKFSGLPQSWLDILHRDLTEADQKKNPKAVVTALKFYASTLKQKQNEKFMITKSVYPSDDDIDVDLVIKKCENGTPRSKAEKIAYIHTVAPHYSTANTANQVVEDVHRVVNQLDKISTESPFCWFEYWRVAINFHFCCASSACNALLAQQRIQQIWCSVCYPTPSSNGDAGAIAKTPPPLPPKPLHLKKSSSGNNEFLPLNGSNGAFDGGSVGSASSSKASSDEELHKSAEANITPLPRHHLPTGTLAATPTTAQPTADKRTVAEDNSSGGYEKVSVRTRAPPKEEVRTRQQPRIKLTDQEVLAELKQIVSEGDPHHKYTLLEKIGVGATGTVWTAKCLTSGNVVAVKSF</sequence>
<evidence type="ECO:0000313" key="5">
    <source>
        <dbReference type="Proteomes" id="UP000887574"/>
    </source>
</evidence>
<dbReference type="AlphaFoldDB" id="A0A915E0Y4"/>
<feature type="domain" description="Protein kinase" evidence="3">
    <location>
        <begin position="379"/>
        <end position="410"/>
    </location>
</feature>
<accession>A0A915E0Y4</accession>
<reference evidence="6" key="1">
    <citation type="submission" date="2022-11" db="UniProtKB">
        <authorList>
            <consortium name="WormBaseParasite"/>
        </authorList>
    </citation>
    <scope>IDENTIFICATION</scope>
</reference>
<keyword evidence="5" id="KW-1185">Reference proteome</keyword>
<organism evidence="5 6">
    <name type="scientific">Ditylenchus dipsaci</name>
    <dbReference type="NCBI Taxonomy" id="166011"/>
    <lineage>
        <taxon>Eukaryota</taxon>
        <taxon>Metazoa</taxon>
        <taxon>Ecdysozoa</taxon>
        <taxon>Nematoda</taxon>
        <taxon>Chromadorea</taxon>
        <taxon>Rhabditida</taxon>
        <taxon>Tylenchina</taxon>
        <taxon>Tylenchomorpha</taxon>
        <taxon>Sphaerularioidea</taxon>
        <taxon>Anguinidae</taxon>
        <taxon>Anguininae</taxon>
        <taxon>Ditylenchus</taxon>
    </lineage>
</organism>
<dbReference type="Proteomes" id="UP000887574">
    <property type="component" value="Unplaced"/>
</dbReference>
<evidence type="ECO:0000256" key="2">
    <source>
        <dbReference type="SAM" id="MobiDB-lite"/>
    </source>
</evidence>
<dbReference type="PROSITE" id="PS00107">
    <property type="entry name" value="PROTEIN_KINASE_ATP"/>
    <property type="match status" value="1"/>
</dbReference>
<feature type="compositionally biased region" description="Low complexity" evidence="2">
    <location>
        <begin position="303"/>
        <end position="317"/>
    </location>
</feature>
<dbReference type="PROSITE" id="PS50108">
    <property type="entry name" value="CRIB"/>
    <property type="match status" value="1"/>
</dbReference>
<feature type="compositionally biased region" description="Basic and acidic residues" evidence="2">
    <location>
        <begin position="281"/>
        <end position="290"/>
    </location>
</feature>
<dbReference type="WBParaSite" id="jg2503.1">
    <property type="protein sequence ID" value="jg2503.1"/>
    <property type="gene ID" value="jg2503"/>
</dbReference>
<evidence type="ECO:0000259" key="4">
    <source>
        <dbReference type="PROSITE" id="PS50108"/>
    </source>
</evidence>
<feature type="binding site" evidence="1">
    <location>
        <position position="408"/>
    </location>
    <ligand>
        <name>ATP</name>
        <dbReference type="ChEBI" id="CHEBI:30616"/>
    </ligand>
</feature>
<keyword evidence="1" id="KW-0067">ATP-binding</keyword>
<feature type="region of interest" description="Disordered" evidence="2">
    <location>
        <begin position="231"/>
        <end position="352"/>
    </location>
</feature>
<proteinExistence type="predicted"/>
<name>A0A915E0Y4_9BILA</name>
<dbReference type="GO" id="GO:0004672">
    <property type="term" value="F:protein kinase activity"/>
    <property type="evidence" value="ECO:0007669"/>
    <property type="project" value="InterPro"/>
</dbReference>
<evidence type="ECO:0000259" key="3">
    <source>
        <dbReference type="PROSITE" id="PS50011"/>
    </source>
</evidence>
<dbReference type="Gene3D" id="3.30.200.20">
    <property type="entry name" value="Phosphorylase Kinase, domain 1"/>
    <property type="match status" value="1"/>
</dbReference>
<dbReference type="InterPro" id="IPR000719">
    <property type="entry name" value="Prot_kinase_dom"/>
</dbReference>
<dbReference type="SUPFAM" id="SSF56112">
    <property type="entry name" value="Protein kinase-like (PK-like)"/>
    <property type="match status" value="1"/>
</dbReference>
<dbReference type="InterPro" id="IPR000095">
    <property type="entry name" value="CRIB_dom"/>
</dbReference>
<dbReference type="PROSITE" id="PS50011">
    <property type="entry name" value="PROTEIN_KINASE_DOM"/>
    <property type="match status" value="1"/>
</dbReference>
<dbReference type="GO" id="GO:0005524">
    <property type="term" value="F:ATP binding"/>
    <property type="evidence" value="ECO:0007669"/>
    <property type="project" value="UniProtKB-UniRule"/>
</dbReference>
<keyword evidence="1" id="KW-0547">Nucleotide-binding</keyword>
<evidence type="ECO:0000313" key="6">
    <source>
        <dbReference type="WBParaSite" id="jg2503.1"/>
    </source>
</evidence>
<feature type="domain" description="CRIB" evidence="4">
    <location>
        <begin position="44"/>
        <end position="57"/>
    </location>
</feature>
<dbReference type="InterPro" id="IPR011009">
    <property type="entry name" value="Kinase-like_dom_sf"/>
</dbReference>
<protein>
    <submittedName>
        <fullName evidence="6">Non-specific serine/threonine protein kinase</fullName>
    </submittedName>
</protein>
<dbReference type="Gene3D" id="3.90.810.10">
    <property type="entry name" value="CRIB domain"/>
    <property type="match status" value="1"/>
</dbReference>
<evidence type="ECO:0000256" key="1">
    <source>
        <dbReference type="PROSITE-ProRule" id="PRU10141"/>
    </source>
</evidence>
<dbReference type="InterPro" id="IPR017441">
    <property type="entry name" value="Protein_kinase_ATP_BS"/>
</dbReference>
<dbReference type="SMART" id="SM00285">
    <property type="entry name" value="PBD"/>
    <property type="match status" value="1"/>
</dbReference>